<dbReference type="GO" id="GO:0016593">
    <property type="term" value="C:Cdc73/Paf1 complex"/>
    <property type="evidence" value="ECO:0007669"/>
    <property type="project" value="InterPro"/>
</dbReference>
<comment type="subcellular location">
    <subcellularLocation>
        <location evidence="1">Nucleus</location>
    </subcellularLocation>
</comment>
<dbReference type="EMBL" id="HF936373">
    <property type="protein sequence ID" value="CCX16307.1"/>
    <property type="molecule type" value="Genomic_DNA"/>
</dbReference>
<dbReference type="AlphaFoldDB" id="U4LA93"/>
<keyword evidence="8" id="KW-1185">Reference proteome</keyword>
<dbReference type="Gene3D" id="3.40.50.11990">
    <property type="entry name" value="RNA polymerase II accessory factor, Cdc73 C-terminal domain"/>
    <property type="match status" value="1"/>
</dbReference>
<protein>
    <submittedName>
        <fullName evidence="7">Similar to Cell division control protein 73 acc. no. Q9UUE7</fullName>
    </submittedName>
</protein>
<dbReference type="InterPro" id="IPR038103">
    <property type="entry name" value="CDC73_C_sf"/>
</dbReference>
<dbReference type="eggNOG" id="KOG3786">
    <property type="taxonomic scope" value="Eukaryota"/>
</dbReference>
<evidence type="ECO:0000259" key="6">
    <source>
        <dbReference type="Pfam" id="PF05179"/>
    </source>
</evidence>
<reference evidence="7 8" key="1">
    <citation type="journal article" date="2013" name="PLoS Genet.">
        <title>The genome and development-dependent transcriptomes of Pyronema confluens: a window into fungal evolution.</title>
        <authorList>
            <person name="Traeger S."/>
            <person name="Altegoer F."/>
            <person name="Freitag M."/>
            <person name="Gabaldon T."/>
            <person name="Kempken F."/>
            <person name="Kumar A."/>
            <person name="Marcet-Houben M."/>
            <person name="Poggeler S."/>
            <person name="Stajich J.E."/>
            <person name="Nowrousian M."/>
        </authorList>
    </citation>
    <scope>NUCLEOTIDE SEQUENCE [LARGE SCALE GENOMIC DNA]</scope>
    <source>
        <strain evidence="8">CBS 100304</strain>
        <tissue evidence="7">Vegetative mycelium</tissue>
    </source>
</reference>
<comment type="similarity">
    <text evidence="2">Belongs to the CDC73 family.</text>
</comment>
<feature type="region of interest" description="Disordered" evidence="5">
    <location>
        <begin position="193"/>
        <end position="220"/>
    </location>
</feature>
<evidence type="ECO:0000256" key="2">
    <source>
        <dbReference type="ARBA" id="ARBA00010427"/>
    </source>
</evidence>
<gene>
    <name evidence="7" type="ORF">PCON_02903</name>
</gene>
<keyword evidence="4" id="KW-0539">Nucleus</keyword>
<dbReference type="PANTHER" id="PTHR12466">
    <property type="entry name" value="CDC73 DOMAIN PROTEIN"/>
    <property type="match status" value="1"/>
</dbReference>
<dbReference type="GO" id="GO:0006368">
    <property type="term" value="P:transcription elongation by RNA polymerase II"/>
    <property type="evidence" value="ECO:0007669"/>
    <property type="project" value="InterPro"/>
</dbReference>
<name>U4LA93_PYROM</name>
<keyword evidence="3" id="KW-0804">Transcription</keyword>
<dbReference type="GO" id="GO:0051301">
    <property type="term" value="P:cell division"/>
    <property type="evidence" value="ECO:0007669"/>
    <property type="project" value="UniProtKB-KW"/>
</dbReference>
<evidence type="ECO:0000313" key="7">
    <source>
        <dbReference type="EMBL" id="CCX16307.1"/>
    </source>
</evidence>
<dbReference type="OMA" id="FRPDYWN"/>
<dbReference type="Proteomes" id="UP000018144">
    <property type="component" value="Unassembled WGS sequence"/>
</dbReference>
<dbReference type="STRING" id="1076935.U4LA93"/>
<evidence type="ECO:0000313" key="8">
    <source>
        <dbReference type="Proteomes" id="UP000018144"/>
    </source>
</evidence>
<organism evidence="7 8">
    <name type="scientific">Pyronema omphalodes (strain CBS 100304)</name>
    <name type="common">Pyronema confluens</name>
    <dbReference type="NCBI Taxonomy" id="1076935"/>
    <lineage>
        <taxon>Eukaryota</taxon>
        <taxon>Fungi</taxon>
        <taxon>Dikarya</taxon>
        <taxon>Ascomycota</taxon>
        <taxon>Pezizomycotina</taxon>
        <taxon>Pezizomycetes</taxon>
        <taxon>Pezizales</taxon>
        <taxon>Pyronemataceae</taxon>
        <taxon>Pyronema</taxon>
    </lineage>
</organism>
<proteinExistence type="inferred from homology"/>
<evidence type="ECO:0000256" key="4">
    <source>
        <dbReference type="ARBA" id="ARBA00023242"/>
    </source>
</evidence>
<dbReference type="GO" id="GO:0032968">
    <property type="term" value="P:positive regulation of transcription elongation by RNA polymerase II"/>
    <property type="evidence" value="ECO:0007669"/>
    <property type="project" value="TreeGrafter"/>
</dbReference>
<dbReference type="Pfam" id="PF05179">
    <property type="entry name" value="CDC73_C"/>
    <property type="match status" value="1"/>
</dbReference>
<feature type="domain" description="Cell division control protein 73 C-terminal" evidence="6">
    <location>
        <begin position="217"/>
        <end position="370"/>
    </location>
</feature>
<keyword evidence="7" id="KW-0132">Cell division</keyword>
<evidence type="ECO:0000256" key="5">
    <source>
        <dbReference type="SAM" id="MobiDB-lite"/>
    </source>
</evidence>
<evidence type="ECO:0000256" key="3">
    <source>
        <dbReference type="ARBA" id="ARBA00023163"/>
    </source>
</evidence>
<accession>U4LA93</accession>
<sequence length="378" mass="42594">MSDPDSLLLLRASVLANDPPSLTPTESLDTAHSLLFPPLPPQYPAATTIPLNTLTRFIKDNAAVDLRSIYFAWQQREATITEYLANAQSLGVTHLGFMERLELVTYLEGGQEEGEGCIRPIEKTQASTAAGSAGASKAQTSLVGKVRQTDPRLTDIYNAERVIMNRNVMLRGIKPTDFSHVRKQSEDFITRLRNANKPSTSNLPTRPSRPPPPSSRRRDPIILLSPSASSLLTMSNIKPFLEEGTFVPATSGSDHPNFLRVSRLLPNIHPTTPIRFDVVDSPDKFKPDYWEKVVAVFTTGQEWQFRSYKWSNPVELFRETRGFYVGYEGEQVPELVMRWGTGVSVLKVERGRRFRDREVCEKFWEGVEGWMKGKGWGR</sequence>
<keyword evidence="7" id="KW-0131">Cell cycle</keyword>
<dbReference type="OrthoDB" id="2186602at2759"/>
<dbReference type="InterPro" id="IPR007852">
    <property type="entry name" value="Cdc73/Parafibromin"/>
</dbReference>
<dbReference type="InterPro" id="IPR031336">
    <property type="entry name" value="CDC73_C"/>
</dbReference>
<evidence type="ECO:0000256" key="1">
    <source>
        <dbReference type="ARBA" id="ARBA00004123"/>
    </source>
</evidence>
<dbReference type="PANTHER" id="PTHR12466:SF8">
    <property type="entry name" value="PARAFIBROMIN"/>
    <property type="match status" value="1"/>
</dbReference>
<dbReference type="GO" id="GO:0000993">
    <property type="term" value="F:RNA polymerase II complex binding"/>
    <property type="evidence" value="ECO:0007669"/>
    <property type="project" value="TreeGrafter"/>
</dbReference>